<sequence>MTLSDTGMAERLAFAKRTAEMAGALAMEYFHQRDRLTVEAKRNPQDLVSEADRAVEKLIRERIAAAFADDGILGEEFGLELGVSGLTWVIDPIDGTSPFLNGMPNWCVSMGACIDGEPVLGVIAAPCFNECYSALRGGGATLNGVSIRVTSTLDLRTGVVGLGSNDRVTPAAAARIVESLFEIGGSFVRNGSGALMLAYVAAGRLVGYAEPSMNAWDCMAGYCLVTEAGGTVLPFPQNGLREPARVLAAAPASYAELEQISAVAPE</sequence>
<dbReference type="InterPro" id="IPR020583">
    <property type="entry name" value="Inositol_monoP_metal-BS"/>
</dbReference>
<comment type="similarity">
    <text evidence="1">Belongs to the inositol monophosphatase superfamily.</text>
</comment>
<dbReference type="CDD" id="cd01643">
    <property type="entry name" value="Bacterial_IMPase_like_2"/>
    <property type="match status" value="1"/>
</dbReference>
<dbReference type="InterPro" id="IPR000760">
    <property type="entry name" value="Inositol_monophosphatase-like"/>
</dbReference>
<protein>
    <submittedName>
        <fullName evidence="5">Inositol-1-monophosphatase</fullName>
        <ecNumber evidence="5">3.1.3.25</ecNumber>
    </submittedName>
</protein>
<evidence type="ECO:0000256" key="4">
    <source>
        <dbReference type="ARBA" id="ARBA00022842"/>
    </source>
</evidence>
<keyword evidence="6" id="KW-1185">Reference proteome</keyword>
<accession>A0ABY5MNA1</accession>
<dbReference type="Gene3D" id="3.40.190.80">
    <property type="match status" value="1"/>
</dbReference>
<gene>
    <name evidence="5" type="primary">suhB_2</name>
    <name evidence="5" type="ORF">NTH_02583</name>
</gene>
<keyword evidence="3 5" id="KW-0378">Hydrolase</keyword>
<evidence type="ECO:0000313" key="6">
    <source>
        <dbReference type="Proteomes" id="UP001342418"/>
    </source>
</evidence>
<dbReference type="EMBL" id="CP030941">
    <property type="protein sequence ID" value="UUP18103.1"/>
    <property type="molecule type" value="Genomic_DNA"/>
</dbReference>
<dbReference type="Gene3D" id="3.30.540.10">
    <property type="entry name" value="Fructose-1,6-Bisphosphatase, subunit A, domain 1"/>
    <property type="match status" value="1"/>
</dbReference>
<evidence type="ECO:0000256" key="3">
    <source>
        <dbReference type="ARBA" id="ARBA00022801"/>
    </source>
</evidence>
<dbReference type="PANTHER" id="PTHR20854:SF4">
    <property type="entry name" value="INOSITOL-1-MONOPHOSPHATASE-RELATED"/>
    <property type="match status" value="1"/>
</dbReference>
<name>A0ABY5MNA1_9HYPH</name>
<dbReference type="Proteomes" id="UP001342418">
    <property type="component" value="Chromosome"/>
</dbReference>
<evidence type="ECO:0000256" key="1">
    <source>
        <dbReference type="ARBA" id="ARBA00009759"/>
    </source>
</evidence>
<dbReference type="SUPFAM" id="SSF56655">
    <property type="entry name" value="Carbohydrate phosphatase"/>
    <property type="match status" value="1"/>
</dbReference>
<dbReference type="GO" id="GO:0052834">
    <property type="term" value="F:inositol monophosphate phosphatase activity"/>
    <property type="evidence" value="ECO:0007669"/>
    <property type="project" value="UniProtKB-EC"/>
</dbReference>
<dbReference type="Pfam" id="PF00459">
    <property type="entry name" value="Inositol_P"/>
    <property type="match status" value="1"/>
</dbReference>
<evidence type="ECO:0000256" key="2">
    <source>
        <dbReference type="ARBA" id="ARBA00022723"/>
    </source>
</evidence>
<dbReference type="PRINTS" id="PR00377">
    <property type="entry name" value="IMPHPHTASES"/>
</dbReference>
<dbReference type="PANTHER" id="PTHR20854">
    <property type="entry name" value="INOSITOL MONOPHOSPHATASE"/>
    <property type="match status" value="1"/>
</dbReference>
<organism evidence="5 6">
    <name type="scientific">Nitratireductor thuwali</name>
    <dbReference type="NCBI Taxonomy" id="2267699"/>
    <lineage>
        <taxon>Bacteria</taxon>
        <taxon>Pseudomonadati</taxon>
        <taxon>Pseudomonadota</taxon>
        <taxon>Alphaproteobacteria</taxon>
        <taxon>Hyphomicrobiales</taxon>
        <taxon>Phyllobacteriaceae</taxon>
        <taxon>Nitratireductor</taxon>
    </lineage>
</organism>
<reference evidence="5 6" key="1">
    <citation type="submission" date="2018-07" db="EMBL/GenBank/DDBJ databases">
        <title>Genome sequence of Nitratireductor thuwali#1536.</title>
        <authorList>
            <person name="Michoud G."/>
            <person name="Merlino G."/>
            <person name="Sefrji F.O."/>
            <person name="Daffonchio D."/>
        </authorList>
    </citation>
    <scope>NUCLEOTIDE SEQUENCE [LARGE SCALE GENOMIC DNA]</scope>
    <source>
        <strain evidence="6">Nit1536</strain>
    </source>
</reference>
<proteinExistence type="inferred from homology"/>
<keyword evidence="2" id="KW-0479">Metal-binding</keyword>
<evidence type="ECO:0000313" key="5">
    <source>
        <dbReference type="EMBL" id="UUP18103.1"/>
    </source>
</evidence>
<dbReference type="EC" id="3.1.3.25" evidence="5"/>
<dbReference type="PROSITE" id="PS00629">
    <property type="entry name" value="IMP_1"/>
    <property type="match status" value="1"/>
</dbReference>
<keyword evidence="4" id="KW-0460">Magnesium</keyword>